<dbReference type="SMART" id="SM00066">
    <property type="entry name" value="GAL4"/>
    <property type="match status" value="1"/>
</dbReference>
<name>A0AAQ3M8Z7_9PEZI</name>
<protein>
    <recommendedName>
        <fullName evidence="7">Zn(2)-C6 fungal-type domain-containing protein</fullName>
    </recommendedName>
</protein>
<keyword evidence="3" id="KW-0805">Transcription regulation</keyword>
<evidence type="ECO:0000256" key="5">
    <source>
        <dbReference type="ARBA" id="ARBA00023242"/>
    </source>
</evidence>
<dbReference type="CDD" id="cd12148">
    <property type="entry name" value="fungal_TF_MHR"/>
    <property type="match status" value="1"/>
</dbReference>
<dbReference type="GO" id="GO:0000981">
    <property type="term" value="F:DNA-binding transcription factor activity, RNA polymerase II-specific"/>
    <property type="evidence" value="ECO:0007669"/>
    <property type="project" value="InterPro"/>
</dbReference>
<dbReference type="Proteomes" id="UP001303373">
    <property type="component" value="Chromosome 11"/>
</dbReference>
<evidence type="ECO:0000256" key="6">
    <source>
        <dbReference type="SAM" id="MobiDB-lite"/>
    </source>
</evidence>
<reference evidence="8 9" key="1">
    <citation type="submission" date="2023-11" db="EMBL/GenBank/DDBJ databases">
        <title>An acidophilic fungus is an integral part of prey digestion in a carnivorous sundew plant.</title>
        <authorList>
            <person name="Tsai I.J."/>
        </authorList>
    </citation>
    <scope>NUCLEOTIDE SEQUENCE [LARGE SCALE GENOMIC DNA]</scope>
    <source>
        <strain evidence="8">169a</strain>
    </source>
</reference>
<dbReference type="InterPro" id="IPR050815">
    <property type="entry name" value="TF_fung"/>
</dbReference>
<dbReference type="AlphaFoldDB" id="A0AAQ3M8Z7"/>
<comment type="subcellular location">
    <subcellularLocation>
        <location evidence="1">Nucleus</location>
    </subcellularLocation>
</comment>
<sequence>MVQIMTTSNAHPSLDRRLSSSVQHHLTSSHSSISRGPIELPRPVEPRATHHFQTPQADFSSSVHSPDAGLGHTRVNSDLRPNGQSLPGVRDILSPPIHSPPYQWPVSNSDRPNGPHHDHQGWHRPLAFQPPPEPSQSHSVPFERRSEYPMPMPGRRNTGQSIPESPIVLDQHRGRLSQASNSSYQTSVGAPSPYLSSSAEDSAYASPPNGTRLHLTTNPQTGTLSDRPPKLMGRVEVPGEGAYFVYEDGTRLPTSVDNEPVNPEWGLTKANKPRKRLASACLDCREKKIKCDYAVNGCGNCVKAKRPCRKAPNQQQARSDASSSSWAQSPSGQDASFPLSRDNVSRGSDILSKRRMHDNSSPSSKAIKKHRSTSPHEAPREHLSFGSVSSNGYVIPPPFADPGQRTFSFADDPMLIDPGTTLHIIDLYFTHLNNAIWFLFPQKAFVHWLRTSKTKTHNEKLVLYAMLAVGTIFADERVGQLGHQFSQIASLAMMQDPSSMSLASSQAWLMLSMYHASKGEDDIAWDYIGTAIRICTNPKHGFNTEGGCADIPEGHDVNAIDFYMNRDQLAECKRRTFWACFVMDRSMEGTQYAINSKDVFVRLPCSDSMYERGQRSDAPFFNNNIVDSVSSILTPASSVSPMAWMIQLTNIYGDVMNFIKRAARRPESTYRERYEAFYKETHDALQCWSSLLPDHLTYGTANMNRSLREGYAKIFITMHSLYHFTLMRLNRCVRHRLMLDNVGRNIRCAHYHANAMLGIAKTLRSASGDLGMGPIGHPNDLGCSSPSIAPVITYAVDILSAGGFDSNIASMLESINSGIYILDQLARCWHSAHVQSRDCHRRYLQIQNILTRPYKAKSGCWLGREWGVEMPLDRTLRPEHDCIYGITETEGLPNAVYFDALKDAAAPARIRADSRQAI</sequence>
<dbReference type="Pfam" id="PF00172">
    <property type="entry name" value="Zn_clus"/>
    <property type="match status" value="1"/>
</dbReference>
<dbReference type="GO" id="GO:0003677">
    <property type="term" value="F:DNA binding"/>
    <property type="evidence" value="ECO:0007669"/>
    <property type="project" value="InterPro"/>
</dbReference>
<keyword evidence="5" id="KW-0539">Nucleus</keyword>
<dbReference type="GO" id="GO:0006351">
    <property type="term" value="P:DNA-templated transcription"/>
    <property type="evidence" value="ECO:0007669"/>
    <property type="project" value="InterPro"/>
</dbReference>
<evidence type="ECO:0000313" key="9">
    <source>
        <dbReference type="Proteomes" id="UP001303373"/>
    </source>
</evidence>
<dbReference type="InterPro" id="IPR036864">
    <property type="entry name" value="Zn2-C6_fun-type_DNA-bd_sf"/>
</dbReference>
<keyword evidence="4" id="KW-0804">Transcription</keyword>
<dbReference type="PANTHER" id="PTHR47338:SF11">
    <property type="entry name" value="ZN(II)2CYS6 TRANSCRIPTION FACTOR (EUROFUNG)"/>
    <property type="match status" value="1"/>
</dbReference>
<gene>
    <name evidence="8" type="ORF">R9X50_00675700</name>
</gene>
<feature type="region of interest" description="Disordered" evidence="6">
    <location>
        <begin position="1"/>
        <end position="163"/>
    </location>
</feature>
<keyword evidence="2" id="KW-0479">Metal-binding</keyword>
<evidence type="ECO:0000256" key="2">
    <source>
        <dbReference type="ARBA" id="ARBA00022723"/>
    </source>
</evidence>
<dbReference type="PANTHER" id="PTHR47338">
    <property type="entry name" value="ZN(II)2CYS6 TRANSCRIPTION FACTOR (EUROFUNG)-RELATED"/>
    <property type="match status" value="1"/>
</dbReference>
<evidence type="ECO:0000259" key="7">
    <source>
        <dbReference type="PROSITE" id="PS00463"/>
    </source>
</evidence>
<dbReference type="InterPro" id="IPR001138">
    <property type="entry name" value="Zn2Cys6_DnaBD"/>
</dbReference>
<dbReference type="PROSITE" id="PS00463">
    <property type="entry name" value="ZN2_CY6_FUNGAL_1"/>
    <property type="match status" value="1"/>
</dbReference>
<dbReference type="SMART" id="SM00906">
    <property type="entry name" value="Fungal_trans"/>
    <property type="match status" value="1"/>
</dbReference>
<accession>A0AAQ3M8Z7</accession>
<dbReference type="GO" id="GO:0005634">
    <property type="term" value="C:nucleus"/>
    <property type="evidence" value="ECO:0007669"/>
    <property type="project" value="UniProtKB-SubCell"/>
</dbReference>
<dbReference type="CDD" id="cd00067">
    <property type="entry name" value="GAL4"/>
    <property type="match status" value="1"/>
</dbReference>
<feature type="compositionally biased region" description="Low complexity" evidence="6">
    <location>
        <begin position="314"/>
        <end position="333"/>
    </location>
</feature>
<dbReference type="SUPFAM" id="SSF57701">
    <property type="entry name" value="Zn2/Cys6 DNA-binding domain"/>
    <property type="match status" value="1"/>
</dbReference>
<feature type="compositionally biased region" description="Polar residues" evidence="6">
    <location>
        <begin position="214"/>
        <end position="224"/>
    </location>
</feature>
<evidence type="ECO:0000256" key="1">
    <source>
        <dbReference type="ARBA" id="ARBA00004123"/>
    </source>
</evidence>
<feature type="region of interest" description="Disordered" evidence="6">
    <location>
        <begin position="176"/>
        <end position="231"/>
    </location>
</feature>
<proteinExistence type="predicted"/>
<feature type="region of interest" description="Disordered" evidence="6">
    <location>
        <begin position="304"/>
        <end position="382"/>
    </location>
</feature>
<feature type="compositionally biased region" description="Polar residues" evidence="6">
    <location>
        <begin position="19"/>
        <end position="34"/>
    </location>
</feature>
<evidence type="ECO:0000313" key="8">
    <source>
        <dbReference type="EMBL" id="WPH03874.1"/>
    </source>
</evidence>
<dbReference type="EMBL" id="CP138590">
    <property type="protein sequence ID" value="WPH03874.1"/>
    <property type="molecule type" value="Genomic_DNA"/>
</dbReference>
<evidence type="ECO:0000256" key="4">
    <source>
        <dbReference type="ARBA" id="ARBA00023163"/>
    </source>
</evidence>
<keyword evidence="9" id="KW-1185">Reference proteome</keyword>
<dbReference type="Gene3D" id="4.10.240.10">
    <property type="entry name" value="Zn(2)-C6 fungal-type DNA-binding domain"/>
    <property type="match status" value="1"/>
</dbReference>
<dbReference type="Pfam" id="PF04082">
    <property type="entry name" value="Fungal_trans"/>
    <property type="match status" value="1"/>
</dbReference>
<evidence type="ECO:0000256" key="3">
    <source>
        <dbReference type="ARBA" id="ARBA00023015"/>
    </source>
</evidence>
<feature type="compositionally biased region" description="Polar residues" evidence="6">
    <location>
        <begin position="177"/>
        <end position="200"/>
    </location>
</feature>
<feature type="compositionally biased region" description="Polar residues" evidence="6">
    <location>
        <begin position="51"/>
        <end position="64"/>
    </location>
</feature>
<feature type="compositionally biased region" description="Polar residues" evidence="6">
    <location>
        <begin position="1"/>
        <end position="11"/>
    </location>
</feature>
<organism evidence="8 9">
    <name type="scientific">Acrodontium crateriforme</name>
    <dbReference type="NCBI Taxonomy" id="150365"/>
    <lineage>
        <taxon>Eukaryota</taxon>
        <taxon>Fungi</taxon>
        <taxon>Dikarya</taxon>
        <taxon>Ascomycota</taxon>
        <taxon>Pezizomycotina</taxon>
        <taxon>Dothideomycetes</taxon>
        <taxon>Dothideomycetidae</taxon>
        <taxon>Mycosphaerellales</taxon>
        <taxon>Teratosphaeriaceae</taxon>
        <taxon>Acrodontium</taxon>
    </lineage>
</organism>
<dbReference type="InterPro" id="IPR007219">
    <property type="entry name" value="XnlR_reg_dom"/>
</dbReference>
<feature type="domain" description="Zn(2)-C6 fungal-type" evidence="7">
    <location>
        <begin position="280"/>
        <end position="308"/>
    </location>
</feature>
<dbReference type="GO" id="GO:0008270">
    <property type="term" value="F:zinc ion binding"/>
    <property type="evidence" value="ECO:0007669"/>
    <property type="project" value="InterPro"/>
</dbReference>